<evidence type="ECO:0008006" key="3">
    <source>
        <dbReference type="Google" id="ProtNLM"/>
    </source>
</evidence>
<protein>
    <recommendedName>
        <fullName evidence="3">LPS sulfotransferase NodH</fullName>
    </recommendedName>
</protein>
<dbReference type="InterPro" id="IPR027417">
    <property type="entry name" value="P-loop_NTPase"/>
</dbReference>
<evidence type="ECO:0000313" key="1">
    <source>
        <dbReference type="EMBL" id="SDE14136.1"/>
    </source>
</evidence>
<dbReference type="SUPFAM" id="SSF52540">
    <property type="entry name" value="P-loop containing nucleoside triphosphate hydrolases"/>
    <property type="match status" value="1"/>
</dbReference>
<reference evidence="1 2" key="1">
    <citation type="submission" date="2016-10" db="EMBL/GenBank/DDBJ databases">
        <authorList>
            <person name="de Groot N.N."/>
        </authorList>
    </citation>
    <scope>NUCLEOTIDE SEQUENCE [LARGE SCALE GENOMIC DNA]</scope>
    <source>
        <strain evidence="1 2">DSM 22220</strain>
    </source>
</reference>
<proteinExistence type="predicted"/>
<dbReference type="OrthoDB" id="7845842at2"/>
<organism evidence="1 2">
    <name type="scientific">Paracoccus isoporae</name>
    <dbReference type="NCBI Taxonomy" id="591205"/>
    <lineage>
        <taxon>Bacteria</taxon>
        <taxon>Pseudomonadati</taxon>
        <taxon>Pseudomonadota</taxon>
        <taxon>Alphaproteobacteria</taxon>
        <taxon>Rhodobacterales</taxon>
        <taxon>Paracoccaceae</taxon>
        <taxon>Paracoccus</taxon>
    </lineage>
</organism>
<accession>A0A1G7AJT7</accession>
<keyword evidence="2" id="KW-1185">Reference proteome</keyword>
<dbReference type="RefSeq" id="WP_090522839.1">
    <property type="nucleotide sequence ID" value="NZ_FNAH01000004.1"/>
</dbReference>
<dbReference type="AlphaFoldDB" id="A0A1G7AJT7"/>
<dbReference type="Gene3D" id="3.40.50.300">
    <property type="entry name" value="P-loop containing nucleotide triphosphate hydrolases"/>
    <property type="match status" value="1"/>
</dbReference>
<dbReference type="EMBL" id="FNAH01000004">
    <property type="protein sequence ID" value="SDE14136.1"/>
    <property type="molecule type" value="Genomic_DNA"/>
</dbReference>
<name>A0A1G7AJT7_9RHOB</name>
<dbReference type="Proteomes" id="UP000199344">
    <property type="component" value="Unassembled WGS sequence"/>
</dbReference>
<evidence type="ECO:0000313" key="2">
    <source>
        <dbReference type="Proteomes" id="UP000199344"/>
    </source>
</evidence>
<gene>
    <name evidence="1" type="ORF">SAMN05421538_104137</name>
</gene>
<dbReference type="STRING" id="591205.SAMN05421538_104137"/>
<sequence>MTELGKTGHTCRFLIVAQPRSGSYHLASLLDSAPDVTCLGEIFKPDRVELPAPLAEQIGFGPADTARRDADVRAYLGRILEAIETPVVGFKEFPARLVQSGIGPDTLRARRWQKIFLTRNPLRKYVSLQRARETGSFTKRRDGDRPQDNRPIRFDPAQFETVLQADRHFTEMLTTMRARRPLRVTSVDYRALGDRAEMARLLGFIRSEADPADLASSYFRQNTVPLEDSVEDFGVMVTYLRENGHAALLDDALHPDA</sequence>